<keyword evidence="1" id="KW-0472">Membrane</keyword>
<feature type="transmembrane region" description="Helical" evidence="1">
    <location>
        <begin position="44"/>
        <end position="61"/>
    </location>
</feature>
<sequence>MMLFENDLPSIFKKDLTRVKALILDITSDLIIVVTSFANVWMQLAISGVISLAFSPHWYFYQAFYRIALIFMSSSGQFPCD</sequence>
<dbReference type="EMBL" id="BPLR01011235">
    <property type="protein sequence ID" value="GIY45097.1"/>
    <property type="molecule type" value="Genomic_DNA"/>
</dbReference>
<keyword evidence="1" id="KW-1133">Transmembrane helix</keyword>
<dbReference type="Proteomes" id="UP001054945">
    <property type="component" value="Unassembled WGS sequence"/>
</dbReference>
<gene>
    <name evidence="2" type="ORF">CEXT_257091</name>
</gene>
<keyword evidence="3" id="KW-1185">Reference proteome</keyword>
<name>A0AAV4TI72_CAEEX</name>
<evidence type="ECO:0000313" key="2">
    <source>
        <dbReference type="EMBL" id="GIY45097.1"/>
    </source>
</evidence>
<organism evidence="2 3">
    <name type="scientific">Caerostris extrusa</name>
    <name type="common">Bark spider</name>
    <name type="synonym">Caerostris bankana</name>
    <dbReference type="NCBI Taxonomy" id="172846"/>
    <lineage>
        <taxon>Eukaryota</taxon>
        <taxon>Metazoa</taxon>
        <taxon>Ecdysozoa</taxon>
        <taxon>Arthropoda</taxon>
        <taxon>Chelicerata</taxon>
        <taxon>Arachnida</taxon>
        <taxon>Araneae</taxon>
        <taxon>Araneomorphae</taxon>
        <taxon>Entelegynae</taxon>
        <taxon>Araneoidea</taxon>
        <taxon>Araneidae</taxon>
        <taxon>Caerostris</taxon>
    </lineage>
</organism>
<protein>
    <submittedName>
        <fullName evidence="2">Uncharacterized protein</fullName>
    </submittedName>
</protein>
<comment type="caution">
    <text evidence="2">The sequence shown here is derived from an EMBL/GenBank/DDBJ whole genome shotgun (WGS) entry which is preliminary data.</text>
</comment>
<evidence type="ECO:0000313" key="3">
    <source>
        <dbReference type="Proteomes" id="UP001054945"/>
    </source>
</evidence>
<reference evidence="2 3" key="1">
    <citation type="submission" date="2021-06" db="EMBL/GenBank/DDBJ databases">
        <title>Caerostris extrusa draft genome.</title>
        <authorList>
            <person name="Kono N."/>
            <person name="Arakawa K."/>
        </authorList>
    </citation>
    <scope>NUCLEOTIDE SEQUENCE [LARGE SCALE GENOMIC DNA]</scope>
</reference>
<evidence type="ECO:0000256" key="1">
    <source>
        <dbReference type="SAM" id="Phobius"/>
    </source>
</evidence>
<accession>A0AAV4TI72</accession>
<dbReference type="AlphaFoldDB" id="A0AAV4TI72"/>
<keyword evidence="1" id="KW-0812">Transmembrane</keyword>
<proteinExistence type="predicted"/>